<dbReference type="RefSeq" id="WP_207542204.1">
    <property type="nucleotide sequence ID" value="NZ_JAFNAA010000011.1"/>
</dbReference>
<evidence type="ECO:0000256" key="3">
    <source>
        <dbReference type="ARBA" id="ARBA00022603"/>
    </source>
</evidence>
<dbReference type="GO" id="GO:1904047">
    <property type="term" value="F:S-adenosyl-L-methionine binding"/>
    <property type="evidence" value="ECO:0007669"/>
    <property type="project" value="TreeGrafter"/>
</dbReference>
<dbReference type="SUPFAM" id="SSF53335">
    <property type="entry name" value="S-adenosyl-L-methionine-dependent methyltransferases"/>
    <property type="match status" value="1"/>
</dbReference>
<dbReference type="Pfam" id="PF02086">
    <property type="entry name" value="MethyltransfD12"/>
    <property type="match status" value="1"/>
</dbReference>
<dbReference type="GO" id="GO:0006298">
    <property type="term" value="P:mismatch repair"/>
    <property type="evidence" value="ECO:0007669"/>
    <property type="project" value="TreeGrafter"/>
</dbReference>
<evidence type="ECO:0000313" key="10">
    <source>
        <dbReference type="Proteomes" id="UP000664658"/>
    </source>
</evidence>
<feature type="binding site" evidence="7">
    <location>
        <position position="11"/>
    </location>
    <ligand>
        <name>S-adenosyl-L-methionine</name>
        <dbReference type="ChEBI" id="CHEBI:59789"/>
    </ligand>
</feature>
<keyword evidence="3 8" id="KW-0489">Methyltransferase</keyword>
<dbReference type="NCBIfam" id="TIGR00571">
    <property type="entry name" value="dam"/>
    <property type="match status" value="1"/>
</dbReference>
<dbReference type="AlphaFoldDB" id="A0A8I1W7Q8"/>
<reference evidence="9" key="1">
    <citation type="submission" date="2021-03" db="EMBL/GenBank/DDBJ databases">
        <title>Plesiomonas shigelloides zfcc0051, isolated from zebrafish feces.</title>
        <authorList>
            <person name="Vanderhoek Z."/>
            <person name="Gaulke C."/>
        </authorList>
    </citation>
    <scope>NUCLEOTIDE SEQUENCE</scope>
    <source>
        <strain evidence="9">Zfcc0051</strain>
    </source>
</reference>
<protein>
    <recommendedName>
        <fullName evidence="2 8">Site-specific DNA-methyltransferase (adenine-specific)</fullName>
        <ecNumber evidence="2 8">2.1.1.72</ecNumber>
    </recommendedName>
</protein>
<dbReference type="Gene3D" id="3.40.50.150">
    <property type="entry name" value="Vaccinia Virus protein VP39"/>
    <property type="match status" value="1"/>
</dbReference>
<dbReference type="Proteomes" id="UP000664658">
    <property type="component" value="Unassembled WGS sequence"/>
</dbReference>
<feature type="binding site" evidence="7">
    <location>
        <position position="53"/>
    </location>
    <ligand>
        <name>S-adenosyl-L-methionine</name>
        <dbReference type="ChEBI" id="CHEBI:59789"/>
    </ligand>
</feature>
<dbReference type="PRINTS" id="PR00505">
    <property type="entry name" value="D12N6MTFRASE"/>
</dbReference>
<feature type="binding site" evidence="7">
    <location>
        <position position="7"/>
    </location>
    <ligand>
        <name>S-adenosyl-L-methionine</name>
        <dbReference type="ChEBI" id="CHEBI:59789"/>
    </ligand>
</feature>
<dbReference type="PANTHER" id="PTHR30481">
    <property type="entry name" value="DNA ADENINE METHYLASE"/>
    <property type="match status" value="1"/>
</dbReference>
<evidence type="ECO:0000256" key="5">
    <source>
        <dbReference type="ARBA" id="ARBA00022691"/>
    </source>
</evidence>
<dbReference type="GO" id="GO:0032259">
    <property type="term" value="P:methylation"/>
    <property type="evidence" value="ECO:0007669"/>
    <property type="project" value="UniProtKB-KW"/>
</dbReference>
<dbReference type="GO" id="GO:0043565">
    <property type="term" value="F:sequence-specific DNA binding"/>
    <property type="evidence" value="ECO:0007669"/>
    <property type="project" value="TreeGrafter"/>
</dbReference>
<evidence type="ECO:0000256" key="6">
    <source>
        <dbReference type="ARBA" id="ARBA00047942"/>
    </source>
</evidence>
<evidence type="ECO:0000256" key="1">
    <source>
        <dbReference type="ARBA" id="ARBA00006594"/>
    </source>
</evidence>
<keyword evidence="5 8" id="KW-0949">S-adenosyl-L-methionine</keyword>
<evidence type="ECO:0000256" key="2">
    <source>
        <dbReference type="ARBA" id="ARBA00011900"/>
    </source>
</evidence>
<dbReference type="GO" id="GO:0009307">
    <property type="term" value="P:DNA restriction-modification system"/>
    <property type="evidence" value="ECO:0007669"/>
    <property type="project" value="InterPro"/>
</dbReference>
<dbReference type="PANTHER" id="PTHR30481:SF3">
    <property type="entry name" value="DNA ADENINE METHYLASE"/>
    <property type="match status" value="1"/>
</dbReference>
<dbReference type="PROSITE" id="PS00092">
    <property type="entry name" value="N6_MTASE"/>
    <property type="match status" value="1"/>
</dbReference>
<evidence type="ECO:0000256" key="7">
    <source>
        <dbReference type="PIRSR" id="PIRSR000398-1"/>
    </source>
</evidence>
<gene>
    <name evidence="9" type="ORF">J2R62_11055</name>
</gene>
<evidence type="ECO:0000256" key="8">
    <source>
        <dbReference type="RuleBase" id="RU361257"/>
    </source>
</evidence>
<comment type="similarity">
    <text evidence="1 8">Belongs to the N(4)/N(6)-methyltransferase family.</text>
</comment>
<dbReference type="EMBL" id="JAFNAA010000011">
    <property type="protein sequence ID" value="MBO1108751.1"/>
    <property type="molecule type" value="Genomic_DNA"/>
</dbReference>
<dbReference type="InterPro" id="IPR012263">
    <property type="entry name" value="M_m6A_EcoRV"/>
</dbReference>
<evidence type="ECO:0000313" key="9">
    <source>
        <dbReference type="EMBL" id="MBO1108751.1"/>
    </source>
</evidence>
<accession>A0A8I1W7Q8</accession>
<dbReference type="InterPro" id="IPR012327">
    <property type="entry name" value="MeTrfase_D12"/>
</dbReference>
<keyword evidence="4 8" id="KW-0808">Transferase</keyword>
<dbReference type="Gene3D" id="1.10.1020.10">
    <property type="entry name" value="Adenine-specific Methyltransferase, Domain 2"/>
    <property type="match status" value="1"/>
</dbReference>
<dbReference type="GO" id="GO:0009007">
    <property type="term" value="F:site-specific DNA-methyltransferase (adenine-specific) activity"/>
    <property type="evidence" value="ECO:0007669"/>
    <property type="project" value="UniProtKB-UniRule"/>
</dbReference>
<comment type="catalytic activity">
    <reaction evidence="6 8">
        <text>a 2'-deoxyadenosine in DNA + S-adenosyl-L-methionine = an N(6)-methyl-2'-deoxyadenosine in DNA + S-adenosyl-L-homocysteine + H(+)</text>
        <dbReference type="Rhea" id="RHEA:15197"/>
        <dbReference type="Rhea" id="RHEA-COMP:12418"/>
        <dbReference type="Rhea" id="RHEA-COMP:12419"/>
        <dbReference type="ChEBI" id="CHEBI:15378"/>
        <dbReference type="ChEBI" id="CHEBI:57856"/>
        <dbReference type="ChEBI" id="CHEBI:59789"/>
        <dbReference type="ChEBI" id="CHEBI:90615"/>
        <dbReference type="ChEBI" id="CHEBI:90616"/>
        <dbReference type="EC" id="2.1.1.72"/>
    </reaction>
</comment>
<dbReference type="InterPro" id="IPR002052">
    <property type="entry name" value="DNA_methylase_N6_adenine_CS"/>
</dbReference>
<name>A0A8I1W7Q8_PLESH</name>
<organism evidence="9 10">
    <name type="scientific">Plesiomonas shigelloides</name>
    <name type="common">Aeromonas shigelloides</name>
    <dbReference type="NCBI Taxonomy" id="703"/>
    <lineage>
        <taxon>Bacteria</taxon>
        <taxon>Pseudomonadati</taxon>
        <taxon>Pseudomonadota</taxon>
        <taxon>Gammaproteobacteria</taxon>
        <taxon>Enterobacterales</taxon>
        <taxon>Enterobacteriaceae</taxon>
        <taxon>Plesiomonas</taxon>
    </lineage>
</organism>
<dbReference type="InterPro" id="IPR029063">
    <property type="entry name" value="SAM-dependent_MTases_sf"/>
</dbReference>
<proteinExistence type="inferred from homology"/>
<dbReference type="PIRSF" id="PIRSF000398">
    <property type="entry name" value="M_m6A_EcoRV"/>
    <property type="match status" value="1"/>
</dbReference>
<evidence type="ECO:0000256" key="4">
    <source>
        <dbReference type="ARBA" id="ARBA00022679"/>
    </source>
</evidence>
<dbReference type="EC" id="2.1.1.72" evidence="2 8"/>
<dbReference type="InterPro" id="IPR023095">
    <property type="entry name" value="Ade_MeTrfase_dom_2"/>
</dbReference>
<feature type="binding site" evidence="7">
    <location>
        <position position="181"/>
    </location>
    <ligand>
        <name>S-adenosyl-L-methionine</name>
        <dbReference type="ChEBI" id="CHEBI:59789"/>
    </ligand>
</feature>
<comment type="caution">
    <text evidence="9">The sequence shown here is derived from an EMBL/GenBank/DDBJ whole genome shotgun (WGS) entry which is preliminary data.</text>
</comment>
<sequence>MKSFLKWTGGKGRLMATLNDTFTQYGAECLVEPFVGSATVFMNTHFPKYILTDINPDLILLMHVAKDAPDGLIAVAKELFRKHNNENDYYEIRRNFNGAMRSPILRAAQFLYLNRHGFNGLCRYSGNGFNVPFGRYKQPYFPEAEIRAFAAKCRECDVSFDVADFADTIQRAPRGSLIYADPPYIPMSKTSAFCQYHKKSFGMVMQGGLSASLRAAADRGCSVVLSQSDTELTRDIFRGFEFRSAMVGRTINSKASARGKVSELIGVLSLGGAMGVAA</sequence>